<evidence type="ECO:0000313" key="3">
    <source>
        <dbReference type="Proteomes" id="UP001232725"/>
    </source>
</evidence>
<comment type="caution">
    <text evidence="2">The sequence shown here is derived from an EMBL/GenBank/DDBJ whole genome shotgun (WGS) entry which is preliminary data.</text>
</comment>
<reference evidence="2 3" key="1">
    <citation type="submission" date="2023-08" db="EMBL/GenBank/DDBJ databases">
        <title>Arthrobacter horti sp. nov., isolated from forest soil.</title>
        <authorList>
            <person name="Park M."/>
        </authorList>
    </citation>
    <scope>NUCLEOTIDE SEQUENCE [LARGE SCALE GENOMIC DNA]</scope>
    <source>
        <strain evidence="2 3">YJM1</strain>
    </source>
</reference>
<gene>
    <name evidence="2" type="ORF">Q9R02_07230</name>
</gene>
<organism evidence="2 3">
    <name type="scientific">Arthrobacter horti</name>
    <dbReference type="NCBI Taxonomy" id="3068273"/>
    <lineage>
        <taxon>Bacteria</taxon>
        <taxon>Bacillati</taxon>
        <taxon>Actinomycetota</taxon>
        <taxon>Actinomycetes</taxon>
        <taxon>Micrococcales</taxon>
        <taxon>Micrococcaceae</taxon>
        <taxon>Arthrobacter</taxon>
    </lineage>
</organism>
<evidence type="ECO:0000313" key="2">
    <source>
        <dbReference type="EMBL" id="MDP5226937.1"/>
    </source>
</evidence>
<proteinExistence type="predicted"/>
<protein>
    <submittedName>
        <fullName evidence="2">Uncharacterized protein</fullName>
    </submittedName>
</protein>
<feature type="chain" id="PRO_5046824129" evidence="1">
    <location>
        <begin position="32"/>
        <end position="217"/>
    </location>
</feature>
<dbReference type="Proteomes" id="UP001232725">
    <property type="component" value="Unassembled WGS sequence"/>
</dbReference>
<dbReference type="EMBL" id="JAVALS010000003">
    <property type="protein sequence ID" value="MDP5226937.1"/>
    <property type="molecule type" value="Genomic_DNA"/>
</dbReference>
<sequence>MSLFTAVATSKLAASAVAALGLLTVGGVGTAAYTGSLPTQAQDVAHQIIGAPAAQVENVKTTATDAAATAQQKVAGKADAVKAAAQKALTAAQDKAAAVDGKAAGVVDQATAAAQKAVSGLSSLQLLDLCKADAASTIDASSAGFKSLSVAAGGAGNVGTFCADLAGQQVSVQGSADGGTSVNVTVPSAPKLPALPAKPALPSVPGVSVPQLPGLGG</sequence>
<keyword evidence="3" id="KW-1185">Reference proteome</keyword>
<dbReference type="RefSeq" id="WP_305995980.1">
    <property type="nucleotide sequence ID" value="NZ_JAVALS010000003.1"/>
</dbReference>
<accession>A0ABT9IMY6</accession>
<keyword evidence="1" id="KW-0732">Signal</keyword>
<evidence type="ECO:0000256" key="1">
    <source>
        <dbReference type="SAM" id="SignalP"/>
    </source>
</evidence>
<name>A0ABT9IMY6_9MICC</name>
<feature type="signal peptide" evidence="1">
    <location>
        <begin position="1"/>
        <end position="31"/>
    </location>
</feature>